<keyword evidence="2" id="KW-1185">Reference proteome</keyword>
<proteinExistence type="predicted"/>
<reference evidence="1" key="1">
    <citation type="journal article" date="2023" name="Mol. Phylogenet. Evol.">
        <title>Genome-scale phylogeny and comparative genomics of the fungal order Sordariales.</title>
        <authorList>
            <person name="Hensen N."/>
            <person name="Bonometti L."/>
            <person name="Westerberg I."/>
            <person name="Brannstrom I.O."/>
            <person name="Guillou S."/>
            <person name="Cros-Aarteil S."/>
            <person name="Calhoun S."/>
            <person name="Haridas S."/>
            <person name="Kuo A."/>
            <person name="Mondo S."/>
            <person name="Pangilinan J."/>
            <person name="Riley R."/>
            <person name="LaButti K."/>
            <person name="Andreopoulos B."/>
            <person name="Lipzen A."/>
            <person name="Chen C."/>
            <person name="Yan M."/>
            <person name="Daum C."/>
            <person name="Ng V."/>
            <person name="Clum A."/>
            <person name="Steindorff A."/>
            <person name="Ohm R.A."/>
            <person name="Martin F."/>
            <person name="Silar P."/>
            <person name="Natvig D.O."/>
            <person name="Lalanne C."/>
            <person name="Gautier V."/>
            <person name="Ament-Velasquez S.L."/>
            <person name="Kruys A."/>
            <person name="Hutchinson M.I."/>
            <person name="Powell A.J."/>
            <person name="Barry K."/>
            <person name="Miller A.N."/>
            <person name="Grigoriev I.V."/>
            <person name="Debuchy R."/>
            <person name="Gladieux P."/>
            <person name="Hiltunen Thoren M."/>
            <person name="Johannesson H."/>
        </authorList>
    </citation>
    <scope>NUCLEOTIDE SEQUENCE</scope>
    <source>
        <strain evidence="1">PSN324</strain>
    </source>
</reference>
<evidence type="ECO:0000313" key="1">
    <source>
        <dbReference type="EMBL" id="KAK4458251.1"/>
    </source>
</evidence>
<accession>A0AAV9HEC2</accession>
<reference evidence="1" key="2">
    <citation type="submission" date="2023-06" db="EMBL/GenBank/DDBJ databases">
        <authorList>
            <consortium name="Lawrence Berkeley National Laboratory"/>
            <person name="Mondo S.J."/>
            <person name="Hensen N."/>
            <person name="Bonometti L."/>
            <person name="Westerberg I."/>
            <person name="Brannstrom I.O."/>
            <person name="Guillou S."/>
            <person name="Cros-Aarteil S."/>
            <person name="Calhoun S."/>
            <person name="Haridas S."/>
            <person name="Kuo A."/>
            <person name="Pangilinan J."/>
            <person name="Riley R."/>
            <person name="Labutti K."/>
            <person name="Andreopoulos B."/>
            <person name="Lipzen A."/>
            <person name="Chen C."/>
            <person name="Yanf M."/>
            <person name="Daum C."/>
            <person name="Ng V."/>
            <person name="Clum A."/>
            <person name="Steindorff A."/>
            <person name="Ohm R."/>
            <person name="Martin F."/>
            <person name="Silar P."/>
            <person name="Natvig D."/>
            <person name="Lalanne C."/>
            <person name="Gautier V."/>
            <person name="Ament-Velasquez S.L."/>
            <person name="Kruys A."/>
            <person name="Hutchinson M.I."/>
            <person name="Powell A.J."/>
            <person name="Barry K."/>
            <person name="Miller A.N."/>
            <person name="Grigoriev I.V."/>
            <person name="Debuchy R."/>
            <person name="Gladieux P."/>
            <person name="Thoren M.H."/>
            <person name="Johannesson H."/>
        </authorList>
    </citation>
    <scope>NUCLEOTIDE SEQUENCE</scope>
    <source>
        <strain evidence="1">PSN324</strain>
    </source>
</reference>
<dbReference type="EMBL" id="MU865077">
    <property type="protein sequence ID" value="KAK4458251.1"/>
    <property type="molecule type" value="Genomic_DNA"/>
</dbReference>
<comment type="caution">
    <text evidence="1">The sequence shown here is derived from an EMBL/GenBank/DDBJ whole genome shotgun (WGS) entry which is preliminary data.</text>
</comment>
<dbReference type="AlphaFoldDB" id="A0AAV9HEC2"/>
<name>A0AAV9HEC2_9PEZI</name>
<sequence>MDLLTLRCETAETGAPSTPGLVIPRRKLFHTLSGNLPVFFCGVIFLDRNVLPRLSGSDLSASAITLRRDSSAAARSWRPSPSPSLAQLPVGFDLSMTTSYAYIVRAGRSDWPLACLIALLEDGIVLLPIHCPVAAIGDGNMCTASHEDGIVSPESFRRTGLIGFQRADQYVVDQSHLPEEWSVEMLKTAVPFLFSTEGFGSLTARPQEEAACLETFSAINSRFVTAYPALLGIGHGGKAMPAPILVDY</sequence>
<evidence type="ECO:0000313" key="2">
    <source>
        <dbReference type="Proteomes" id="UP001321749"/>
    </source>
</evidence>
<organism evidence="1 2">
    <name type="scientific">Cladorrhinum samala</name>
    <dbReference type="NCBI Taxonomy" id="585594"/>
    <lineage>
        <taxon>Eukaryota</taxon>
        <taxon>Fungi</taxon>
        <taxon>Dikarya</taxon>
        <taxon>Ascomycota</taxon>
        <taxon>Pezizomycotina</taxon>
        <taxon>Sordariomycetes</taxon>
        <taxon>Sordariomycetidae</taxon>
        <taxon>Sordariales</taxon>
        <taxon>Podosporaceae</taxon>
        <taxon>Cladorrhinum</taxon>
    </lineage>
</organism>
<dbReference type="Proteomes" id="UP001321749">
    <property type="component" value="Unassembled WGS sequence"/>
</dbReference>
<protein>
    <submittedName>
        <fullName evidence="1">Uncharacterized protein</fullName>
    </submittedName>
</protein>
<gene>
    <name evidence="1" type="ORF">QBC42DRAFT_349800</name>
</gene>